<name>A0A1C7LYP5_GRIFR</name>
<protein>
    <recommendedName>
        <fullName evidence="2">DUF6532 domain-containing protein</fullName>
    </recommendedName>
</protein>
<dbReference type="AlphaFoldDB" id="A0A1C7LYP5"/>
<dbReference type="Proteomes" id="UP000092993">
    <property type="component" value="Unassembled WGS sequence"/>
</dbReference>
<feature type="region of interest" description="Disordered" evidence="1">
    <location>
        <begin position="519"/>
        <end position="549"/>
    </location>
</feature>
<proteinExistence type="predicted"/>
<feature type="compositionally biased region" description="Basic and acidic residues" evidence="1">
    <location>
        <begin position="531"/>
        <end position="549"/>
    </location>
</feature>
<evidence type="ECO:0000256" key="1">
    <source>
        <dbReference type="SAM" id="MobiDB-lite"/>
    </source>
</evidence>
<sequence length="549" mass="59543">MARTRRTNADKHPGVPDQKGKHRTKAEMAKDRAEKAAAEAEKASKTKKKQVHIAALEDDIVATDVQTESERVTKASKKGLKRTYAQRNVLDPPSVENGGDPLDVAKASENTKSKQAPKVIEVNSDTEEDDADPAGASDDSESEELNESKKGPEAAHVGRSGVKNDWAESTQAPGWTSVTSDSTQTASAKTKPAVTKMVAKPPATPKPAAKKSPGKIQAKGFVSDSDEDVEHVAAQSSPAKPPGTRITSNGMVKTVDLEKQVVMKPSKQRQSKVSIIKTETVDSNASSDDEDEEQDRKGYLFVERLAVTREQGLKVLRLVWDMVIGSQYPAPVDFDDLAASVTQRLSEWRCAFGQGAIVQYEAYFKGIKEYADDPVARAKHASDLLIGGLFTYEVQDTKAIKGLFRAPILLNTFSHHYSAIEGAVHVPGLYPNNLPPRPNGALALAITAVERALKLFSAQHVVFGPGKPKIIEVFNDKTGNTSSTPNQFSGDKWAKITQQWITSVSALSDAKMQVIIEKARQDPAAASTSRRASDGEDYDRAHMFDPDSD</sequence>
<organism evidence="3 4">
    <name type="scientific">Grifola frondosa</name>
    <name type="common">Maitake</name>
    <name type="synonym">Polyporus frondosus</name>
    <dbReference type="NCBI Taxonomy" id="5627"/>
    <lineage>
        <taxon>Eukaryota</taxon>
        <taxon>Fungi</taxon>
        <taxon>Dikarya</taxon>
        <taxon>Basidiomycota</taxon>
        <taxon>Agaricomycotina</taxon>
        <taxon>Agaricomycetes</taxon>
        <taxon>Polyporales</taxon>
        <taxon>Grifolaceae</taxon>
        <taxon>Grifola</taxon>
    </lineage>
</organism>
<gene>
    <name evidence="3" type="ORF">A0H81_10932</name>
</gene>
<dbReference type="OrthoDB" id="2800649at2759"/>
<feature type="compositionally biased region" description="Acidic residues" evidence="1">
    <location>
        <begin position="124"/>
        <end position="145"/>
    </location>
</feature>
<feature type="compositionally biased region" description="Basic and acidic residues" evidence="1">
    <location>
        <begin position="25"/>
        <end position="44"/>
    </location>
</feature>
<evidence type="ECO:0000313" key="4">
    <source>
        <dbReference type="Proteomes" id="UP000092993"/>
    </source>
</evidence>
<dbReference type="Pfam" id="PF20149">
    <property type="entry name" value="DUF6532"/>
    <property type="match status" value="1"/>
</dbReference>
<evidence type="ECO:0000313" key="3">
    <source>
        <dbReference type="EMBL" id="OBZ69149.1"/>
    </source>
</evidence>
<reference evidence="3 4" key="1">
    <citation type="submission" date="2016-03" db="EMBL/GenBank/DDBJ databases">
        <title>Whole genome sequencing of Grifola frondosa 9006-11.</title>
        <authorList>
            <person name="Min B."/>
            <person name="Park H."/>
            <person name="Kim J.-G."/>
            <person name="Cho H."/>
            <person name="Oh Y.-L."/>
            <person name="Kong W.-S."/>
            <person name="Choi I.-G."/>
        </authorList>
    </citation>
    <scope>NUCLEOTIDE SEQUENCE [LARGE SCALE GENOMIC DNA]</scope>
    <source>
        <strain evidence="3 4">9006-11</strain>
    </source>
</reference>
<feature type="region of interest" description="Disordered" evidence="1">
    <location>
        <begin position="1"/>
        <end position="51"/>
    </location>
</feature>
<feature type="region of interest" description="Disordered" evidence="1">
    <location>
        <begin position="263"/>
        <end position="294"/>
    </location>
</feature>
<feature type="region of interest" description="Disordered" evidence="1">
    <location>
        <begin position="66"/>
        <end position="248"/>
    </location>
</feature>
<evidence type="ECO:0000259" key="2">
    <source>
        <dbReference type="Pfam" id="PF20149"/>
    </source>
</evidence>
<dbReference type="EMBL" id="LUGG01000018">
    <property type="protein sequence ID" value="OBZ69149.1"/>
    <property type="molecule type" value="Genomic_DNA"/>
</dbReference>
<feature type="domain" description="DUF6532" evidence="2">
    <location>
        <begin position="335"/>
        <end position="457"/>
    </location>
</feature>
<dbReference type="InterPro" id="IPR045341">
    <property type="entry name" value="DUF6532"/>
</dbReference>
<feature type="compositionally biased region" description="Polar residues" evidence="1">
    <location>
        <begin position="167"/>
        <end position="188"/>
    </location>
</feature>
<accession>A0A1C7LYP5</accession>
<keyword evidence="4" id="KW-1185">Reference proteome</keyword>
<comment type="caution">
    <text evidence="3">The sequence shown here is derived from an EMBL/GenBank/DDBJ whole genome shotgun (WGS) entry which is preliminary data.</text>
</comment>